<evidence type="ECO:0000256" key="4">
    <source>
        <dbReference type="ARBA" id="ARBA00023136"/>
    </source>
</evidence>
<comment type="caution">
    <text evidence="8">The sequence shown here is derived from an EMBL/GenBank/DDBJ whole genome shotgun (WGS) entry which is preliminary data.</text>
</comment>
<dbReference type="EMBL" id="JBHUHZ010000001">
    <property type="protein sequence ID" value="MFD2162762.1"/>
    <property type="molecule type" value="Genomic_DNA"/>
</dbReference>
<dbReference type="SUPFAM" id="SSF48452">
    <property type="entry name" value="TPR-like"/>
    <property type="match status" value="1"/>
</dbReference>
<keyword evidence="4" id="KW-0472">Membrane</keyword>
<feature type="domain" description="RagB/SusD" evidence="6">
    <location>
        <begin position="364"/>
        <end position="665"/>
    </location>
</feature>
<dbReference type="Pfam" id="PF14322">
    <property type="entry name" value="SusD-like_3"/>
    <property type="match status" value="1"/>
</dbReference>
<evidence type="ECO:0000256" key="2">
    <source>
        <dbReference type="ARBA" id="ARBA00006275"/>
    </source>
</evidence>
<dbReference type="PROSITE" id="PS51257">
    <property type="entry name" value="PROKAR_LIPOPROTEIN"/>
    <property type="match status" value="1"/>
</dbReference>
<evidence type="ECO:0000313" key="9">
    <source>
        <dbReference type="Proteomes" id="UP001597387"/>
    </source>
</evidence>
<dbReference type="InterPro" id="IPR012944">
    <property type="entry name" value="SusD_RagB_dom"/>
</dbReference>
<reference evidence="9" key="1">
    <citation type="journal article" date="2019" name="Int. J. Syst. Evol. Microbiol.">
        <title>The Global Catalogue of Microorganisms (GCM) 10K type strain sequencing project: providing services to taxonomists for standard genome sequencing and annotation.</title>
        <authorList>
            <consortium name="The Broad Institute Genomics Platform"/>
            <consortium name="The Broad Institute Genome Sequencing Center for Infectious Disease"/>
            <person name="Wu L."/>
            <person name="Ma J."/>
        </authorList>
    </citation>
    <scope>NUCLEOTIDE SEQUENCE [LARGE SCALE GENOMIC DNA]</scope>
    <source>
        <strain evidence="9">KCTC 42217</strain>
    </source>
</reference>
<keyword evidence="5" id="KW-0998">Cell outer membrane</keyword>
<evidence type="ECO:0000259" key="7">
    <source>
        <dbReference type="Pfam" id="PF14322"/>
    </source>
</evidence>
<comment type="similarity">
    <text evidence="2">Belongs to the SusD family.</text>
</comment>
<organism evidence="8 9">
    <name type="scientific">Paradesertivirga mongoliensis</name>
    <dbReference type="NCBI Taxonomy" id="2100740"/>
    <lineage>
        <taxon>Bacteria</taxon>
        <taxon>Pseudomonadati</taxon>
        <taxon>Bacteroidota</taxon>
        <taxon>Sphingobacteriia</taxon>
        <taxon>Sphingobacteriales</taxon>
        <taxon>Sphingobacteriaceae</taxon>
        <taxon>Paradesertivirga</taxon>
    </lineage>
</organism>
<evidence type="ECO:0000256" key="1">
    <source>
        <dbReference type="ARBA" id="ARBA00004442"/>
    </source>
</evidence>
<evidence type="ECO:0000259" key="6">
    <source>
        <dbReference type="Pfam" id="PF07980"/>
    </source>
</evidence>
<evidence type="ECO:0000256" key="3">
    <source>
        <dbReference type="ARBA" id="ARBA00022729"/>
    </source>
</evidence>
<evidence type="ECO:0000313" key="8">
    <source>
        <dbReference type="EMBL" id="MFD2162762.1"/>
    </source>
</evidence>
<dbReference type="InterPro" id="IPR011990">
    <property type="entry name" value="TPR-like_helical_dom_sf"/>
</dbReference>
<dbReference type="Gene3D" id="1.25.40.390">
    <property type="match status" value="1"/>
</dbReference>
<dbReference type="InterPro" id="IPR033985">
    <property type="entry name" value="SusD-like_N"/>
</dbReference>
<keyword evidence="3" id="KW-0732">Signal</keyword>
<gene>
    <name evidence="8" type="ORF">ACFSJU_10195</name>
</gene>
<dbReference type="Pfam" id="PF07980">
    <property type="entry name" value="SusD_RagB"/>
    <property type="match status" value="1"/>
</dbReference>
<dbReference type="RefSeq" id="WP_255902956.1">
    <property type="nucleotide sequence ID" value="NZ_JAFMZO010000003.1"/>
</dbReference>
<sequence length="665" mass="75487">MKIVSRYIREFKYCLIALIVVAGMSSCKKDYLNVEEYIYDQLNVDSIFKDADRVRQYVNGIAAYLPHEDRLFTESWAPFQLASDENFASWNDNRHAGMKFLLNEITPFTANTYFNNYGTWYKGISKANLVIARLDECKELSTIQKREYLGEMAFLKGYFMYLLIQQYGPAVIPPDGIPDLLADGESLSRERSSYDDCVEYIITNMETASQLLPDKKEVQTDLYRPTSGAALAVMSRVLLTAASPMYNGNQSYADWKRSDGTNFISQTKDNVKWGKAAAAAKRVISTNRYELFTFPKSADTEPLAPEVPTANYPNGAGDIDPYRSYKYTFIGESQPSNNPEIIWCTSVQPLTGDSPLWLSTLSLSGGGNGLNVTQEMVDSYRMKDGRDVNNSSVAFPYPTGAARYANYGTTRSYSDVQLVANTPRMYINREPRFYATIGFNHSYFKGTSYTGSEGTWRNYEVTYYSNGKGAPNANQPNDYNHTGYTAIKYNHHADNIRNGAGVVPKVFPMFRYAEVLLNYAEALNELDGSYTDPATSITVSRDLSEITNAINRVRYRAGLPGLTAQESASRESIRDAIKLERKIEFAFEGRRYHDLRRWLDAPIAYNTTITGMNVKVPDSQKDRFYTRTAIASPLTRRQWYFKMYFYPIPKNALDKNSKLVQNPSW</sequence>
<comment type="subcellular location">
    <subcellularLocation>
        <location evidence="1">Cell outer membrane</location>
    </subcellularLocation>
</comment>
<name>A0ABW4ZMA4_9SPHI</name>
<feature type="domain" description="SusD-like N-terminal" evidence="7">
    <location>
        <begin position="30"/>
        <end position="239"/>
    </location>
</feature>
<proteinExistence type="inferred from homology"/>
<dbReference type="Proteomes" id="UP001597387">
    <property type="component" value="Unassembled WGS sequence"/>
</dbReference>
<evidence type="ECO:0000256" key="5">
    <source>
        <dbReference type="ARBA" id="ARBA00023237"/>
    </source>
</evidence>
<protein>
    <submittedName>
        <fullName evidence="8">RagB/SusD family nutrient uptake outer membrane protein</fullName>
    </submittedName>
</protein>
<keyword evidence="9" id="KW-1185">Reference proteome</keyword>
<accession>A0ABW4ZMA4</accession>